<evidence type="ECO:0000313" key="1">
    <source>
        <dbReference type="EMBL" id="EPE28523.1"/>
    </source>
</evidence>
<accession>S3DPW8</accession>
<dbReference type="AlphaFoldDB" id="S3DPW8"/>
<keyword evidence="2" id="KW-1185">Reference proteome</keyword>
<proteinExistence type="predicted"/>
<dbReference type="EMBL" id="KE145368">
    <property type="protein sequence ID" value="EPE28523.1"/>
    <property type="molecule type" value="Genomic_DNA"/>
</dbReference>
<dbReference type="RefSeq" id="XP_008084431.1">
    <property type="nucleotide sequence ID" value="XM_008086240.1"/>
</dbReference>
<dbReference type="OrthoDB" id="40579at2759"/>
<dbReference type="GeneID" id="19468691"/>
<dbReference type="KEGG" id="glz:GLAREA_09644"/>
<dbReference type="SFLD" id="SFLDS00003">
    <property type="entry name" value="Haloacid_Dehalogenase"/>
    <property type="match status" value="1"/>
</dbReference>
<dbReference type="InterPro" id="IPR023214">
    <property type="entry name" value="HAD_sf"/>
</dbReference>
<sequence>MATPRTDFPPVRACLFDMDGLLINTEDIYTIAHNIVLASLNSGPMTWPIKMQLQGRPAHQAITLLLDYFNLTDKISLEEYTAKVHEVQEIEFRKSIVLPGVEKLLGDLKKSGIEIALATSSGRNHFIIKTEHIKSLFSNFRPEHQILGDDPRIPKGRGKPNPDIYLIALKAINDTLPSGTTPITPEECLVFEDGVPGVVAGRRAGMRVVWVPHAGLAGELRGKEDEVLAGLAEGKGDDSGIEGKVGDGWAEQRVTLEDFPYEKYGMKIEA</sequence>
<reference evidence="1 2" key="1">
    <citation type="journal article" date="2013" name="BMC Genomics">
        <title>Genomics-driven discovery of the pneumocandin biosynthetic gene cluster in the fungus Glarea lozoyensis.</title>
        <authorList>
            <person name="Chen L."/>
            <person name="Yue Q."/>
            <person name="Zhang X."/>
            <person name="Xiang M."/>
            <person name="Wang C."/>
            <person name="Li S."/>
            <person name="Che Y."/>
            <person name="Ortiz-Lopez F.J."/>
            <person name="Bills G.F."/>
            <person name="Liu X."/>
            <person name="An Z."/>
        </authorList>
    </citation>
    <scope>NUCLEOTIDE SEQUENCE [LARGE SCALE GENOMIC DNA]</scope>
    <source>
        <strain evidence="2">ATCC 20868 / MF5171</strain>
    </source>
</reference>
<dbReference type="SFLD" id="SFLDG01129">
    <property type="entry name" value="C1.5:_HAD__Beta-PGM__Phosphata"/>
    <property type="match status" value="1"/>
</dbReference>
<dbReference type="GO" id="GO:0016791">
    <property type="term" value="F:phosphatase activity"/>
    <property type="evidence" value="ECO:0007669"/>
    <property type="project" value="TreeGrafter"/>
</dbReference>
<dbReference type="Proteomes" id="UP000016922">
    <property type="component" value="Unassembled WGS sequence"/>
</dbReference>
<organism evidence="1 2">
    <name type="scientific">Glarea lozoyensis (strain ATCC 20868 / MF5171)</name>
    <dbReference type="NCBI Taxonomy" id="1116229"/>
    <lineage>
        <taxon>Eukaryota</taxon>
        <taxon>Fungi</taxon>
        <taxon>Dikarya</taxon>
        <taxon>Ascomycota</taxon>
        <taxon>Pezizomycotina</taxon>
        <taxon>Leotiomycetes</taxon>
        <taxon>Helotiales</taxon>
        <taxon>Helotiaceae</taxon>
        <taxon>Glarea</taxon>
    </lineage>
</organism>
<dbReference type="InterPro" id="IPR006439">
    <property type="entry name" value="HAD-SF_hydro_IA"/>
</dbReference>
<name>S3DPW8_GLAL2</name>
<dbReference type="OMA" id="PEMSDSK"/>
<dbReference type="Pfam" id="PF00702">
    <property type="entry name" value="Hydrolase"/>
    <property type="match status" value="1"/>
</dbReference>
<dbReference type="InterPro" id="IPR036412">
    <property type="entry name" value="HAD-like_sf"/>
</dbReference>
<dbReference type="HOGENOM" id="CLU_045011_13_0_1"/>
<dbReference type="Gene3D" id="3.40.50.1000">
    <property type="entry name" value="HAD superfamily/HAD-like"/>
    <property type="match status" value="1"/>
</dbReference>
<protein>
    <submittedName>
        <fullName evidence="1">HAD-like protein</fullName>
    </submittedName>
</protein>
<gene>
    <name evidence="1" type="ORF">GLAREA_09644</name>
</gene>
<dbReference type="Gene3D" id="1.10.150.240">
    <property type="entry name" value="Putative phosphatase, domain 2"/>
    <property type="match status" value="1"/>
</dbReference>
<dbReference type="PANTHER" id="PTHR18901">
    <property type="entry name" value="2-DEOXYGLUCOSE-6-PHOSPHATE PHOSPHATASE 2"/>
    <property type="match status" value="1"/>
</dbReference>
<dbReference type="InterPro" id="IPR023198">
    <property type="entry name" value="PGP-like_dom2"/>
</dbReference>
<dbReference type="SUPFAM" id="SSF56784">
    <property type="entry name" value="HAD-like"/>
    <property type="match status" value="1"/>
</dbReference>
<dbReference type="eggNOG" id="KOG2914">
    <property type="taxonomic scope" value="Eukaryota"/>
</dbReference>
<dbReference type="NCBIfam" id="TIGR01509">
    <property type="entry name" value="HAD-SF-IA-v3"/>
    <property type="match status" value="1"/>
</dbReference>
<evidence type="ECO:0000313" key="2">
    <source>
        <dbReference type="Proteomes" id="UP000016922"/>
    </source>
</evidence>
<dbReference type="STRING" id="1116229.S3DPW8"/>
<dbReference type="PANTHER" id="PTHR18901:SF38">
    <property type="entry name" value="PSEUDOURIDINE-5'-PHOSPHATASE"/>
    <property type="match status" value="1"/>
</dbReference>